<evidence type="ECO:0000256" key="1">
    <source>
        <dbReference type="SAM" id="SignalP"/>
    </source>
</evidence>
<dbReference type="EMBL" id="FOXQ01000001">
    <property type="protein sequence ID" value="SFP69630.1"/>
    <property type="molecule type" value="Genomic_DNA"/>
</dbReference>
<evidence type="ECO:0000259" key="2">
    <source>
        <dbReference type="PROSITE" id="PS50914"/>
    </source>
</evidence>
<proteinExistence type="predicted"/>
<gene>
    <name evidence="3" type="ORF">SAMN05444277_101746</name>
</gene>
<dbReference type="RefSeq" id="WP_090654579.1">
    <property type="nucleotide sequence ID" value="NZ_FOXQ01000001.1"/>
</dbReference>
<feature type="chain" id="PRO_5011756882" evidence="1">
    <location>
        <begin position="28"/>
        <end position="163"/>
    </location>
</feature>
<feature type="domain" description="BON" evidence="2">
    <location>
        <begin position="25"/>
        <end position="91"/>
    </location>
</feature>
<dbReference type="Proteomes" id="UP000199031">
    <property type="component" value="Unassembled WGS sequence"/>
</dbReference>
<dbReference type="Pfam" id="PF04972">
    <property type="entry name" value="BON"/>
    <property type="match status" value="1"/>
</dbReference>
<name>A0A1I5SFZ4_9BACT</name>
<protein>
    <submittedName>
        <fullName evidence="3">BON domain-containing protein</fullName>
    </submittedName>
</protein>
<evidence type="ECO:0000313" key="3">
    <source>
        <dbReference type="EMBL" id="SFP69630.1"/>
    </source>
</evidence>
<dbReference type="STRING" id="1465490.SAMN05444277_101746"/>
<organism evidence="3 4">
    <name type="scientific">Parafilimonas terrae</name>
    <dbReference type="NCBI Taxonomy" id="1465490"/>
    <lineage>
        <taxon>Bacteria</taxon>
        <taxon>Pseudomonadati</taxon>
        <taxon>Bacteroidota</taxon>
        <taxon>Chitinophagia</taxon>
        <taxon>Chitinophagales</taxon>
        <taxon>Chitinophagaceae</taxon>
        <taxon>Parafilimonas</taxon>
    </lineage>
</organism>
<accession>A0A1I5SFZ4</accession>
<sequence length="163" mass="16913">MKNFKLRWTAFIAGLCILFASCGPKDADIQKAVSDELAKNPGYTGITASVTGGVVTLTGSCEAEGCDASATDAVKTVKGVKDVKSTITVTPPAPPPAPVVISPDDSLKTAVNDIVSGYNGVTAAINDGVVTLTGKIKRADLQALMMKLHAIKPKKIENKLTIE</sequence>
<keyword evidence="1" id="KW-0732">Signal</keyword>
<dbReference type="PROSITE" id="PS51257">
    <property type="entry name" value="PROKAR_LIPOPROTEIN"/>
    <property type="match status" value="1"/>
</dbReference>
<feature type="signal peptide" evidence="1">
    <location>
        <begin position="1"/>
        <end position="27"/>
    </location>
</feature>
<dbReference type="AlphaFoldDB" id="A0A1I5SFZ4"/>
<dbReference type="Gene3D" id="3.40.1520.20">
    <property type="match status" value="1"/>
</dbReference>
<reference evidence="3 4" key="1">
    <citation type="submission" date="2016-10" db="EMBL/GenBank/DDBJ databases">
        <authorList>
            <person name="de Groot N.N."/>
        </authorList>
    </citation>
    <scope>NUCLEOTIDE SEQUENCE [LARGE SCALE GENOMIC DNA]</scope>
    <source>
        <strain evidence="3 4">DSM 28286</strain>
    </source>
</reference>
<dbReference type="InterPro" id="IPR007055">
    <property type="entry name" value="BON_dom"/>
</dbReference>
<evidence type="ECO:0000313" key="4">
    <source>
        <dbReference type="Proteomes" id="UP000199031"/>
    </source>
</evidence>
<dbReference type="OrthoDB" id="1097785at2"/>
<dbReference type="PROSITE" id="PS50914">
    <property type="entry name" value="BON"/>
    <property type="match status" value="1"/>
</dbReference>
<keyword evidence="4" id="KW-1185">Reference proteome</keyword>